<comment type="caution">
    <text evidence="1">The sequence shown here is derived from an EMBL/GenBank/DDBJ whole genome shotgun (WGS) entry which is preliminary data.</text>
</comment>
<keyword evidence="2" id="KW-1185">Reference proteome</keyword>
<evidence type="ECO:0000313" key="1">
    <source>
        <dbReference type="EMBL" id="MFL0163968.1"/>
    </source>
</evidence>
<name>A0ABW8S1R0_9CLOT</name>
<gene>
    <name evidence="1" type="ORF">ACJDTP_02660</name>
</gene>
<dbReference type="Proteomes" id="UP001623600">
    <property type="component" value="Unassembled WGS sequence"/>
</dbReference>
<proteinExistence type="predicted"/>
<evidence type="ECO:0000313" key="2">
    <source>
        <dbReference type="Proteomes" id="UP001623600"/>
    </source>
</evidence>
<organism evidence="1 2">
    <name type="scientific">Candidatus Clostridium helianthi</name>
    <dbReference type="NCBI Taxonomy" id="3381660"/>
    <lineage>
        <taxon>Bacteria</taxon>
        <taxon>Bacillati</taxon>
        <taxon>Bacillota</taxon>
        <taxon>Clostridia</taxon>
        <taxon>Eubacteriales</taxon>
        <taxon>Clostridiaceae</taxon>
        <taxon>Clostridium</taxon>
    </lineage>
</organism>
<reference evidence="1 2" key="1">
    <citation type="submission" date="2024-11" db="EMBL/GenBank/DDBJ databases">
        <authorList>
            <person name="Heng Y.C."/>
            <person name="Lim A.C.H."/>
            <person name="Lee J.K.Y."/>
            <person name="Kittelmann S."/>
        </authorList>
    </citation>
    <scope>NUCLEOTIDE SEQUENCE [LARGE SCALE GENOMIC DNA]</scope>
    <source>
        <strain evidence="1 2">WILCCON 0112</strain>
    </source>
</reference>
<sequence>MTEEEIVAKRESRLFCAMMFCCAVELERLKDILNLTEEDMELLIKYKEIKENELKQRFVYLCSNSLTLR</sequence>
<dbReference type="RefSeq" id="WP_406760424.1">
    <property type="nucleotide sequence ID" value="NZ_JBJIAB010000002.1"/>
</dbReference>
<accession>A0ABW8S1R0</accession>
<protein>
    <submittedName>
        <fullName evidence="1">Uncharacterized protein</fullName>
    </submittedName>
</protein>
<dbReference type="EMBL" id="JBJIAB010000002">
    <property type="protein sequence ID" value="MFL0163968.1"/>
    <property type="molecule type" value="Genomic_DNA"/>
</dbReference>